<dbReference type="Gramene" id="PRQ25331">
    <property type="protein sequence ID" value="PRQ25331"/>
    <property type="gene ID" value="RchiOBHm_Chr6g0282531"/>
</dbReference>
<evidence type="ECO:0000256" key="2">
    <source>
        <dbReference type="ARBA" id="ARBA00022478"/>
    </source>
</evidence>
<dbReference type="Gene3D" id="2.40.50.1060">
    <property type="match status" value="1"/>
</dbReference>
<accession>A0A2P6PTS2</accession>
<keyword evidence="8" id="KW-1185">Reference proteome</keyword>
<evidence type="ECO:0000256" key="3">
    <source>
        <dbReference type="ARBA" id="ARBA00023163"/>
    </source>
</evidence>
<dbReference type="Proteomes" id="UP000238479">
    <property type="component" value="Chromosome 6"/>
</dbReference>
<dbReference type="GO" id="GO:0006362">
    <property type="term" value="P:transcription elongation by RNA polymerase I"/>
    <property type="evidence" value="ECO:0007669"/>
    <property type="project" value="TreeGrafter"/>
</dbReference>
<comment type="function">
    <text evidence="5">DNA-dependent RNA polymerase which catalyzes the transcription of DNA into RNA using the four ribonucleoside triphosphates as substrates.</text>
</comment>
<dbReference type="InterPro" id="IPR045113">
    <property type="entry name" value="Rpb7-like"/>
</dbReference>
<reference evidence="7 8" key="1">
    <citation type="journal article" date="2018" name="Nat. Genet.">
        <title>The Rosa genome provides new insights in the design of modern roses.</title>
        <authorList>
            <person name="Bendahmane M."/>
        </authorList>
    </citation>
    <scope>NUCLEOTIDE SEQUENCE [LARGE SCALE GENOMIC DNA]</scope>
    <source>
        <strain evidence="8">cv. Old Blush</strain>
    </source>
</reference>
<dbReference type="GO" id="GO:0006352">
    <property type="term" value="P:DNA-templated transcription initiation"/>
    <property type="evidence" value="ECO:0007669"/>
    <property type="project" value="UniProtKB-UniRule"/>
</dbReference>
<feature type="compositionally biased region" description="Basic and acidic residues" evidence="6">
    <location>
        <begin position="184"/>
        <end position="197"/>
    </location>
</feature>
<evidence type="ECO:0000256" key="1">
    <source>
        <dbReference type="ARBA" id="ARBA00004123"/>
    </source>
</evidence>
<dbReference type="OMA" id="HTGSIHW"/>
<protein>
    <recommendedName>
        <fullName evidence="5">DNA-directed RNA polymerase subunit</fullName>
    </recommendedName>
</protein>
<dbReference type="OrthoDB" id="10250504at2759"/>
<name>A0A2P6PTS2_ROSCH</name>
<evidence type="ECO:0000256" key="6">
    <source>
        <dbReference type="SAM" id="MobiDB-lite"/>
    </source>
</evidence>
<proteinExistence type="predicted"/>
<keyword evidence="2 5" id="KW-0240">DNA-directed RNA polymerase</keyword>
<organism evidence="7 8">
    <name type="scientific">Rosa chinensis</name>
    <name type="common">China rose</name>
    <dbReference type="NCBI Taxonomy" id="74649"/>
    <lineage>
        <taxon>Eukaryota</taxon>
        <taxon>Viridiplantae</taxon>
        <taxon>Streptophyta</taxon>
        <taxon>Embryophyta</taxon>
        <taxon>Tracheophyta</taxon>
        <taxon>Spermatophyta</taxon>
        <taxon>Magnoliopsida</taxon>
        <taxon>eudicotyledons</taxon>
        <taxon>Gunneridae</taxon>
        <taxon>Pentapetalae</taxon>
        <taxon>rosids</taxon>
        <taxon>fabids</taxon>
        <taxon>Rosales</taxon>
        <taxon>Rosaceae</taxon>
        <taxon>Rosoideae</taxon>
        <taxon>Rosoideae incertae sedis</taxon>
        <taxon>Rosa</taxon>
    </lineage>
</organism>
<dbReference type="InterPro" id="IPR036898">
    <property type="entry name" value="RNA_pol_Rpb7-like_N_sf"/>
</dbReference>
<evidence type="ECO:0000313" key="8">
    <source>
        <dbReference type="Proteomes" id="UP000238479"/>
    </source>
</evidence>
<dbReference type="Gene3D" id="3.30.1490.120">
    <property type="entry name" value="RNA polymerase Rpb7-like, N-terminal domain"/>
    <property type="match status" value="1"/>
</dbReference>
<keyword evidence="3 5" id="KW-0804">Transcription</keyword>
<evidence type="ECO:0000313" key="7">
    <source>
        <dbReference type="EMBL" id="PRQ25331.1"/>
    </source>
</evidence>
<feature type="region of interest" description="Disordered" evidence="6">
    <location>
        <begin position="184"/>
        <end position="204"/>
    </location>
</feature>
<dbReference type="PANTHER" id="PTHR12709">
    <property type="entry name" value="DNA-DIRECTED RNA POLYMERASE II, III"/>
    <property type="match status" value="1"/>
</dbReference>
<dbReference type="STRING" id="74649.A0A2P6PTS2"/>
<sequence length="244" mass="27626">MEGLKVSDTNMKVFLHPSKGGDIDGAIHHQLSSMIFKFDDNLDGVLVAYKFDVSSKDAKILNGVHPYFTVSIRATLLLFSPKPNMLVEGKVVKVTRGSISVIVLGFSCAFIKDEDIREEFKYKYKRGKQVYISRYQKRHVIKVGTMIRLSVNSLDVETLHIYGSLRPAHTGSIRFLDKNVEDDGLTDRSNKRRRENEGESVMQEPSTTVIQGLNTKVKPSSIGTEAFSFNNDHYIKKSKKHKTR</sequence>
<comment type="subcellular location">
    <subcellularLocation>
        <location evidence="1 5">Nucleus</location>
    </subcellularLocation>
</comment>
<dbReference type="EMBL" id="PDCK01000044">
    <property type="protein sequence ID" value="PRQ25331.1"/>
    <property type="molecule type" value="Genomic_DNA"/>
</dbReference>
<evidence type="ECO:0000256" key="4">
    <source>
        <dbReference type="ARBA" id="ARBA00023242"/>
    </source>
</evidence>
<comment type="caution">
    <text evidence="7">The sequence shown here is derived from an EMBL/GenBank/DDBJ whole genome shotgun (WGS) entry which is preliminary data.</text>
</comment>
<gene>
    <name evidence="7" type="ORF">RchiOBHm_Chr6g0282531</name>
</gene>
<dbReference type="AlphaFoldDB" id="A0A2P6PTS2"/>
<evidence type="ECO:0000256" key="5">
    <source>
        <dbReference type="RuleBase" id="RU369086"/>
    </source>
</evidence>
<keyword evidence="4 5" id="KW-0539">Nucleus</keyword>
<dbReference type="PANTHER" id="PTHR12709:SF5">
    <property type="entry name" value="DNA-DIRECTED RNA POLYMERASE I SUBUNIT RPA43"/>
    <property type="match status" value="1"/>
</dbReference>
<dbReference type="GO" id="GO:0005736">
    <property type="term" value="C:RNA polymerase I complex"/>
    <property type="evidence" value="ECO:0007669"/>
    <property type="project" value="TreeGrafter"/>
</dbReference>